<reference evidence="1 2" key="2">
    <citation type="submission" date="2018-06" db="EMBL/GenBank/DDBJ databases">
        <title>Metagenomic assembly of (sub)arctic Cyanobacteria and their associated microbiome from non-axenic cultures.</title>
        <authorList>
            <person name="Baurain D."/>
        </authorList>
    </citation>
    <scope>NUCLEOTIDE SEQUENCE [LARGE SCALE GENOMIC DNA]</scope>
    <source>
        <strain evidence="1">ULC066bin1</strain>
    </source>
</reference>
<accession>A0A2W4VY67</accession>
<evidence type="ECO:0008006" key="3">
    <source>
        <dbReference type="Google" id="ProtNLM"/>
    </source>
</evidence>
<name>A0A2W4VY67_9CYAN</name>
<gene>
    <name evidence="1" type="ORF">DCF19_18065</name>
</gene>
<protein>
    <recommendedName>
        <fullName evidence="3">DUF3102 domain-containing protein</fullName>
    </recommendedName>
</protein>
<proteinExistence type="predicted"/>
<dbReference type="AlphaFoldDB" id="A0A2W4VY67"/>
<evidence type="ECO:0000313" key="2">
    <source>
        <dbReference type="Proteomes" id="UP000249467"/>
    </source>
</evidence>
<dbReference type="EMBL" id="QBML01000028">
    <property type="protein sequence ID" value="PZO37793.1"/>
    <property type="molecule type" value="Genomic_DNA"/>
</dbReference>
<reference evidence="1 2" key="1">
    <citation type="submission" date="2018-04" db="EMBL/GenBank/DDBJ databases">
        <authorList>
            <person name="Go L.Y."/>
            <person name="Mitchell J.A."/>
        </authorList>
    </citation>
    <scope>NUCLEOTIDE SEQUENCE [LARGE SCALE GENOMIC DNA]</scope>
    <source>
        <strain evidence="1">ULC066bin1</strain>
    </source>
</reference>
<organism evidence="1 2">
    <name type="scientific">Pseudanabaena frigida</name>
    <dbReference type="NCBI Taxonomy" id="945775"/>
    <lineage>
        <taxon>Bacteria</taxon>
        <taxon>Bacillati</taxon>
        <taxon>Cyanobacteriota</taxon>
        <taxon>Cyanophyceae</taxon>
        <taxon>Pseudanabaenales</taxon>
        <taxon>Pseudanabaenaceae</taxon>
        <taxon>Pseudanabaena</taxon>
    </lineage>
</organism>
<evidence type="ECO:0000313" key="1">
    <source>
        <dbReference type="EMBL" id="PZO37793.1"/>
    </source>
</evidence>
<sequence length="343" mass="38234">MAVESIPNEILASLDPTDFSLSLPDPNDEGLAEGQFLAEVDRAWQVCDRFDLQTDIWRGRILRTVRDREKANGEGRGTGFLKWLQEREISKSQAYSWIQLANSADTLMADGQLDADDIRQFSKRAFLETSQASPEVQQLIVDAARNGEKITRREVRQLSDEWTSMSSDHLPDELKEKIAAHTIPTRYVAPLVREIDKLPEAYQTPLKQAIADGNDLDNIKLVTADAQRLTKYLSNTNQVQAIAQRSVNIDLALEEALRIGCLKLASDLVSQASQLEQAIAKLYSTWKRVSSSADQLYVETGASTPNLLDLLNSLDSLASQNVAVQIGNDHSGRTIRLQIIEES</sequence>
<comment type="caution">
    <text evidence="1">The sequence shown here is derived from an EMBL/GenBank/DDBJ whole genome shotgun (WGS) entry which is preliminary data.</text>
</comment>
<dbReference type="Proteomes" id="UP000249467">
    <property type="component" value="Unassembled WGS sequence"/>
</dbReference>